<reference evidence="10" key="1">
    <citation type="submission" date="2020-05" db="EMBL/GenBank/DDBJ databases">
        <title>Sulfur intermediates as new biogeochemical hubs in an aquatic model microbial ecosystem.</title>
        <authorList>
            <person name="Vigneron A."/>
        </authorList>
    </citation>
    <scope>NUCLEOTIDE SEQUENCE</scope>
    <source>
        <strain evidence="10">Bin.250</strain>
    </source>
</reference>
<comment type="similarity">
    <text evidence="8">Belongs to the FtsL family.</text>
</comment>
<feature type="transmembrane region" description="Helical" evidence="8">
    <location>
        <begin position="20"/>
        <end position="40"/>
    </location>
</feature>
<keyword evidence="7 8" id="KW-0131">Cell cycle</keyword>
<dbReference type="GO" id="GO:0005886">
    <property type="term" value="C:plasma membrane"/>
    <property type="evidence" value="ECO:0007669"/>
    <property type="project" value="UniProtKB-SubCell"/>
</dbReference>
<keyword evidence="3 8" id="KW-0132">Cell division</keyword>
<evidence type="ECO:0000256" key="3">
    <source>
        <dbReference type="ARBA" id="ARBA00022618"/>
    </source>
</evidence>
<evidence type="ECO:0000256" key="2">
    <source>
        <dbReference type="ARBA" id="ARBA00022475"/>
    </source>
</evidence>
<evidence type="ECO:0000256" key="5">
    <source>
        <dbReference type="ARBA" id="ARBA00022989"/>
    </source>
</evidence>
<keyword evidence="6 8" id="KW-0472">Membrane</keyword>
<dbReference type="GO" id="GO:0043093">
    <property type="term" value="P:FtsZ-dependent cytokinesis"/>
    <property type="evidence" value="ECO:0007669"/>
    <property type="project" value="UniProtKB-UniRule"/>
</dbReference>
<dbReference type="Pfam" id="PF04999">
    <property type="entry name" value="FtsL"/>
    <property type="match status" value="1"/>
</dbReference>
<keyword evidence="5 8" id="KW-1133">Transmembrane helix</keyword>
<sequence length="103" mass="11767">MIRETPLSTLASWLSGWTQIGAGLMLLVLITSSLAVIYSVHLTRQQYSELQEVRATQDYLDSEYERLLLEQSAWADYSIIDQVSRGELQMQPPEPKALIVVRR</sequence>
<keyword evidence="8" id="KW-0997">Cell inner membrane</keyword>
<name>A0A973A8D2_9GAMM</name>
<protein>
    <recommendedName>
        <fullName evidence="8 9">Cell division protein FtsL</fullName>
    </recommendedName>
</protein>
<dbReference type="PANTHER" id="PTHR37479">
    <property type="entry name" value="CELL DIVISION PROTEIN FTSL"/>
    <property type="match status" value="1"/>
</dbReference>
<keyword evidence="4 8" id="KW-0812">Transmembrane</keyword>
<evidence type="ECO:0000313" key="10">
    <source>
        <dbReference type="EMBL" id="NQV65025.1"/>
    </source>
</evidence>
<evidence type="ECO:0000256" key="1">
    <source>
        <dbReference type="ARBA" id="ARBA00004401"/>
    </source>
</evidence>
<proteinExistence type="inferred from homology"/>
<evidence type="ECO:0000256" key="7">
    <source>
        <dbReference type="ARBA" id="ARBA00023306"/>
    </source>
</evidence>
<evidence type="ECO:0000256" key="4">
    <source>
        <dbReference type="ARBA" id="ARBA00022692"/>
    </source>
</evidence>
<comment type="subunit">
    <text evidence="8">Part of a complex composed of FtsB, FtsL and FtsQ.</text>
</comment>
<accession>A0A973A8D2</accession>
<dbReference type="HAMAP" id="MF_00910">
    <property type="entry name" value="FtsL"/>
    <property type="match status" value="1"/>
</dbReference>
<keyword evidence="2 8" id="KW-1003">Cell membrane</keyword>
<dbReference type="EMBL" id="JABMOJ010000246">
    <property type="protein sequence ID" value="NQV65025.1"/>
    <property type="molecule type" value="Genomic_DNA"/>
</dbReference>
<evidence type="ECO:0000256" key="8">
    <source>
        <dbReference type="HAMAP-Rule" id="MF_00910"/>
    </source>
</evidence>
<dbReference type="NCBIfam" id="TIGR02209">
    <property type="entry name" value="ftsL_broad"/>
    <property type="match status" value="1"/>
</dbReference>
<organism evidence="10 11">
    <name type="scientific">SAR86 cluster bacterium</name>
    <dbReference type="NCBI Taxonomy" id="2030880"/>
    <lineage>
        <taxon>Bacteria</taxon>
        <taxon>Pseudomonadati</taxon>
        <taxon>Pseudomonadota</taxon>
        <taxon>Gammaproteobacteria</taxon>
        <taxon>SAR86 cluster</taxon>
    </lineage>
</organism>
<dbReference type="PANTHER" id="PTHR37479:SF1">
    <property type="entry name" value="CELL DIVISION PROTEIN FTSL"/>
    <property type="match status" value="1"/>
</dbReference>
<comment type="subcellular location">
    <subcellularLocation>
        <location evidence="8">Cell inner membrane</location>
        <topology evidence="8">Single-pass type II membrane protein</topology>
    </subcellularLocation>
    <subcellularLocation>
        <location evidence="1">Cell membrane</location>
        <topology evidence="1">Single-pass type II membrane protein</topology>
    </subcellularLocation>
    <text evidence="8">Localizes to the division septum where it forms a ring structure.</text>
</comment>
<evidence type="ECO:0000256" key="9">
    <source>
        <dbReference type="NCBIfam" id="TIGR02209"/>
    </source>
</evidence>
<evidence type="ECO:0000313" key="11">
    <source>
        <dbReference type="Proteomes" id="UP000754644"/>
    </source>
</evidence>
<gene>
    <name evidence="8 10" type="primary">ftsL</name>
    <name evidence="10" type="ORF">HQ497_06650</name>
</gene>
<dbReference type="GO" id="GO:0032153">
    <property type="term" value="C:cell division site"/>
    <property type="evidence" value="ECO:0007669"/>
    <property type="project" value="UniProtKB-UniRule"/>
</dbReference>
<evidence type="ECO:0000256" key="6">
    <source>
        <dbReference type="ARBA" id="ARBA00023136"/>
    </source>
</evidence>
<dbReference type="Proteomes" id="UP000754644">
    <property type="component" value="Unassembled WGS sequence"/>
</dbReference>
<dbReference type="InterPro" id="IPR011922">
    <property type="entry name" value="Cell_div_FtsL"/>
</dbReference>
<comment type="function">
    <text evidence="8">Essential cell division protein. May link together the upstream cell division proteins, which are predominantly cytoplasmic, with the downstream cell division proteins, which are predominantly periplasmic.</text>
</comment>
<comment type="caution">
    <text evidence="10">The sequence shown here is derived from an EMBL/GenBank/DDBJ whole genome shotgun (WGS) entry which is preliminary data.</text>
</comment>
<dbReference type="AlphaFoldDB" id="A0A973A8D2"/>